<name>A0A9R0ICI0_SPIOL</name>
<feature type="signal peptide" evidence="23">
    <location>
        <begin position="1"/>
        <end position="22"/>
    </location>
</feature>
<dbReference type="GeneID" id="110786558"/>
<comment type="caution">
    <text evidence="20">Lacks conserved residue(s) required for the propagation of feature annotation.</text>
</comment>
<evidence type="ECO:0000256" key="17">
    <source>
        <dbReference type="ARBA" id="ARBA00047899"/>
    </source>
</evidence>
<dbReference type="GO" id="GO:0030246">
    <property type="term" value="F:carbohydrate binding"/>
    <property type="evidence" value="ECO:0007669"/>
    <property type="project" value="UniProtKB-KW"/>
</dbReference>
<keyword evidence="7 23" id="KW-0732">Signal</keyword>
<evidence type="ECO:0000256" key="13">
    <source>
        <dbReference type="ARBA" id="ARBA00023136"/>
    </source>
</evidence>
<reference evidence="29" key="2">
    <citation type="submission" date="2025-08" db="UniProtKB">
        <authorList>
            <consortium name="RefSeq"/>
        </authorList>
    </citation>
    <scope>IDENTIFICATION</scope>
    <source>
        <tissue evidence="29">Leaf</tissue>
    </source>
</reference>
<keyword evidence="4" id="KW-0597">Phosphoprotein</keyword>
<keyword evidence="9 19" id="KW-0547">Nucleotide-binding</keyword>
<feature type="binding site" evidence="21">
    <location>
        <position position="563"/>
    </location>
    <ligand>
        <name>ATP</name>
        <dbReference type="ChEBI" id="CHEBI:30616"/>
    </ligand>
</feature>
<dbReference type="GO" id="GO:0004674">
    <property type="term" value="F:protein serine/threonine kinase activity"/>
    <property type="evidence" value="ECO:0007669"/>
    <property type="project" value="UniProtKB-KW"/>
</dbReference>
<dbReference type="KEGG" id="soe:110786558"/>
<keyword evidence="8" id="KW-0430">Lectin</keyword>
<dbReference type="PANTHER" id="PTHR27002">
    <property type="entry name" value="RECEPTOR-LIKE SERINE/THREONINE-PROTEIN KINASE SD1-8"/>
    <property type="match status" value="1"/>
</dbReference>
<dbReference type="InterPro" id="IPR036426">
    <property type="entry name" value="Bulb-type_lectin_dom_sf"/>
</dbReference>
<evidence type="ECO:0000256" key="1">
    <source>
        <dbReference type="ARBA" id="ARBA00004251"/>
    </source>
</evidence>
<protein>
    <recommendedName>
        <fullName evidence="19">Receptor-like serine/threonine-protein kinase</fullName>
        <ecNumber evidence="19">2.7.11.1</ecNumber>
    </recommendedName>
</protein>
<dbReference type="PROSITE" id="PS50948">
    <property type="entry name" value="PAN"/>
    <property type="match status" value="1"/>
</dbReference>
<dbReference type="Pfam" id="PF01453">
    <property type="entry name" value="B_lectin"/>
    <property type="match status" value="1"/>
</dbReference>
<dbReference type="Pfam" id="PF00954">
    <property type="entry name" value="S_locus_glycop"/>
    <property type="match status" value="1"/>
</dbReference>
<dbReference type="GO" id="GO:0005524">
    <property type="term" value="F:ATP binding"/>
    <property type="evidence" value="ECO:0007669"/>
    <property type="project" value="UniProtKB-UniRule"/>
</dbReference>
<evidence type="ECO:0000256" key="20">
    <source>
        <dbReference type="PROSITE-ProRule" id="PRU00076"/>
    </source>
</evidence>
<organism evidence="28 29">
    <name type="scientific">Spinacia oleracea</name>
    <name type="common">Spinach</name>
    <dbReference type="NCBI Taxonomy" id="3562"/>
    <lineage>
        <taxon>Eukaryota</taxon>
        <taxon>Viridiplantae</taxon>
        <taxon>Streptophyta</taxon>
        <taxon>Embryophyta</taxon>
        <taxon>Tracheophyta</taxon>
        <taxon>Spermatophyta</taxon>
        <taxon>Magnoliopsida</taxon>
        <taxon>eudicotyledons</taxon>
        <taxon>Gunneridae</taxon>
        <taxon>Pentapetalae</taxon>
        <taxon>Caryophyllales</taxon>
        <taxon>Chenopodiaceae</taxon>
        <taxon>Chenopodioideae</taxon>
        <taxon>Anserineae</taxon>
        <taxon>Spinacia</taxon>
    </lineage>
</organism>
<feature type="transmembrane region" description="Helical" evidence="22">
    <location>
        <begin position="442"/>
        <end position="465"/>
    </location>
</feature>
<dbReference type="Gene3D" id="3.30.200.20">
    <property type="entry name" value="Phosphorylase Kinase, domain 1"/>
    <property type="match status" value="1"/>
</dbReference>
<gene>
    <name evidence="29" type="primary">LOC110786558</name>
</gene>
<dbReference type="CDD" id="cd00054">
    <property type="entry name" value="EGF_CA"/>
    <property type="match status" value="1"/>
</dbReference>
<keyword evidence="10 19" id="KW-0418">Kinase</keyword>
<keyword evidence="28" id="KW-1185">Reference proteome</keyword>
<dbReference type="CDD" id="cd01098">
    <property type="entry name" value="PAN_AP_plant"/>
    <property type="match status" value="1"/>
</dbReference>
<feature type="domain" description="Apple" evidence="27">
    <location>
        <begin position="342"/>
        <end position="423"/>
    </location>
</feature>
<dbReference type="FunFam" id="2.90.10.10:FF:000009">
    <property type="entry name" value="Receptor-like serine/threonine-protein kinase SD1-8"/>
    <property type="match status" value="1"/>
</dbReference>
<dbReference type="FunFam" id="3.30.200.20:FF:000195">
    <property type="entry name" value="G-type lectin S-receptor-like serine/threonine-protein kinase"/>
    <property type="match status" value="1"/>
</dbReference>
<dbReference type="InterPro" id="IPR000742">
    <property type="entry name" value="EGF"/>
</dbReference>
<keyword evidence="11 19" id="KW-0067">ATP-binding</keyword>
<evidence type="ECO:0000259" key="26">
    <source>
        <dbReference type="PROSITE" id="PS50927"/>
    </source>
</evidence>
<keyword evidence="20" id="KW-0245">EGF-like domain</keyword>
<dbReference type="InterPro" id="IPR011009">
    <property type="entry name" value="Kinase-like_dom_sf"/>
</dbReference>
<evidence type="ECO:0000259" key="25">
    <source>
        <dbReference type="PROSITE" id="PS50026"/>
    </source>
</evidence>
<reference evidence="28" key="1">
    <citation type="journal article" date="2021" name="Nat. Commun.">
        <title>Genomic analyses provide insights into spinach domestication and the genetic basis of agronomic traits.</title>
        <authorList>
            <person name="Cai X."/>
            <person name="Sun X."/>
            <person name="Xu C."/>
            <person name="Sun H."/>
            <person name="Wang X."/>
            <person name="Ge C."/>
            <person name="Zhang Z."/>
            <person name="Wang Q."/>
            <person name="Fei Z."/>
            <person name="Jiao C."/>
            <person name="Wang Q."/>
        </authorList>
    </citation>
    <scope>NUCLEOTIDE SEQUENCE [LARGE SCALE GENOMIC DNA]</scope>
    <source>
        <strain evidence="28">cv. Varoflay</strain>
    </source>
</reference>
<evidence type="ECO:0000256" key="18">
    <source>
        <dbReference type="ARBA" id="ARBA00048679"/>
    </source>
</evidence>
<dbReference type="InterPro" id="IPR000858">
    <property type="entry name" value="S_locus_glycoprot_dom"/>
</dbReference>
<dbReference type="PROSITE" id="PS50026">
    <property type="entry name" value="EGF_3"/>
    <property type="match status" value="1"/>
</dbReference>
<evidence type="ECO:0000256" key="16">
    <source>
        <dbReference type="ARBA" id="ARBA00023180"/>
    </source>
</evidence>
<evidence type="ECO:0000256" key="15">
    <source>
        <dbReference type="ARBA" id="ARBA00023170"/>
    </source>
</evidence>
<feature type="domain" description="EGF-like" evidence="25">
    <location>
        <begin position="287"/>
        <end position="323"/>
    </location>
</feature>
<keyword evidence="15" id="KW-0675">Receptor</keyword>
<evidence type="ECO:0000256" key="5">
    <source>
        <dbReference type="ARBA" id="ARBA00022679"/>
    </source>
</evidence>
<evidence type="ECO:0000256" key="11">
    <source>
        <dbReference type="ARBA" id="ARBA00022840"/>
    </source>
</evidence>
<evidence type="ECO:0000256" key="14">
    <source>
        <dbReference type="ARBA" id="ARBA00023157"/>
    </source>
</evidence>
<comment type="catalytic activity">
    <reaction evidence="18 19">
        <text>L-seryl-[protein] + ATP = O-phospho-L-seryl-[protein] + ADP + H(+)</text>
        <dbReference type="Rhea" id="RHEA:17989"/>
        <dbReference type="Rhea" id="RHEA-COMP:9863"/>
        <dbReference type="Rhea" id="RHEA-COMP:11604"/>
        <dbReference type="ChEBI" id="CHEBI:15378"/>
        <dbReference type="ChEBI" id="CHEBI:29999"/>
        <dbReference type="ChEBI" id="CHEBI:30616"/>
        <dbReference type="ChEBI" id="CHEBI:83421"/>
        <dbReference type="ChEBI" id="CHEBI:456216"/>
        <dbReference type="EC" id="2.7.11.1"/>
    </reaction>
</comment>
<dbReference type="InterPro" id="IPR021820">
    <property type="entry name" value="S-locus_recpt_kinase_C"/>
</dbReference>
<dbReference type="SUPFAM" id="SSF51110">
    <property type="entry name" value="alpha-D-mannose-specific plant lectins"/>
    <property type="match status" value="1"/>
</dbReference>
<dbReference type="PROSITE" id="PS50011">
    <property type="entry name" value="PROTEIN_KINASE_DOM"/>
    <property type="match status" value="1"/>
</dbReference>
<dbReference type="Pfam" id="PF11883">
    <property type="entry name" value="DUF3403"/>
    <property type="match status" value="1"/>
</dbReference>
<evidence type="ECO:0000256" key="10">
    <source>
        <dbReference type="ARBA" id="ARBA00022777"/>
    </source>
</evidence>
<comment type="similarity">
    <text evidence="19">Belongs to the protein kinase superfamily. Ser/Thr protein kinase family.</text>
</comment>
<dbReference type="GO" id="GO:0048544">
    <property type="term" value="P:recognition of pollen"/>
    <property type="evidence" value="ECO:0007669"/>
    <property type="project" value="InterPro"/>
</dbReference>
<evidence type="ECO:0000256" key="7">
    <source>
        <dbReference type="ARBA" id="ARBA00022729"/>
    </source>
</evidence>
<dbReference type="PROSITE" id="PS00108">
    <property type="entry name" value="PROTEIN_KINASE_ST"/>
    <property type="match status" value="1"/>
</dbReference>
<evidence type="ECO:0000256" key="12">
    <source>
        <dbReference type="ARBA" id="ARBA00022989"/>
    </source>
</evidence>
<dbReference type="GO" id="GO:0005886">
    <property type="term" value="C:plasma membrane"/>
    <property type="evidence" value="ECO:0007669"/>
    <property type="project" value="UniProtKB-SubCell"/>
</dbReference>
<feature type="domain" description="Protein kinase" evidence="24">
    <location>
        <begin position="535"/>
        <end position="818"/>
    </location>
</feature>
<evidence type="ECO:0000256" key="8">
    <source>
        <dbReference type="ARBA" id="ARBA00022734"/>
    </source>
</evidence>
<keyword evidence="2" id="KW-1003">Cell membrane</keyword>
<comment type="catalytic activity">
    <reaction evidence="17 19">
        <text>L-threonyl-[protein] + ATP = O-phospho-L-threonyl-[protein] + ADP + H(+)</text>
        <dbReference type="Rhea" id="RHEA:46608"/>
        <dbReference type="Rhea" id="RHEA-COMP:11060"/>
        <dbReference type="Rhea" id="RHEA-COMP:11605"/>
        <dbReference type="ChEBI" id="CHEBI:15378"/>
        <dbReference type="ChEBI" id="CHEBI:30013"/>
        <dbReference type="ChEBI" id="CHEBI:30616"/>
        <dbReference type="ChEBI" id="CHEBI:61977"/>
        <dbReference type="ChEBI" id="CHEBI:456216"/>
        <dbReference type="EC" id="2.7.11.1"/>
    </reaction>
</comment>
<accession>A0A9R0ICI0</accession>
<evidence type="ECO:0000313" key="29">
    <source>
        <dbReference type="RefSeq" id="XP_021846807.1"/>
    </source>
</evidence>
<evidence type="ECO:0000256" key="3">
    <source>
        <dbReference type="ARBA" id="ARBA00022527"/>
    </source>
</evidence>
<evidence type="ECO:0000313" key="28">
    <source>
        <dbReference type="Proteomes" id="UP000813463"/>
    </source>
</evidence>
<dbReference type="Gene3D" id="1.10.510.10">
    <property type="entry name" value="Transferase(Phosphotransferase) domain 1"/>
    <property type="match status" value="1"/>
</dbReference>
<proteinExistence type="inferred from homology"/>
<dbReference type="InterPro" id="IPR017441">
    <property type="entry name" value="Protein_kinase_ATP_BS"/>
</dbReference>
<dbReference type="PROSITE" id="PS00107">
    <property type="entry name" value="PROTEIN_KINASE_ATP"/>
    <property type="match status" value="1"/>
</dbReference>
<dbReference type="EC" id="2.7.11.1" evidence="19"/>
<dbReference type="Pfam" id="PF07714">
    <property type="entry name" value="PK_Tyr_Ser-Thr"/>
    <property type="match status" value="1"/>
</dbReference>
<evidence type="ECO:0000259" key="27">
    <source>
        <dbReference type="PROSITE" id="PS50948"/>
    </source>
</evidence>
<dbReference type="PIRSF" id="PIRSF000641">
    <property type="entry name" value="SRK"/>
    <property type="match status" value="1"/>
</dbReference>
<dbReference type="SMART" id="SM00108">
    <property type="entry name" value="B_lectin"/>
    <property type="match status" value="1"/>
</dbReference>
<dbReference type="PANTHER" id="PTHR27002:SF150">
    <property type="entry name" value="RECEPTOR-LIKE SERINE_THREONINE-PROTEIN KINASE SD1-8"/>
    <property type="match status" value="1"/>
</dbReference>
<feature type="domain" description="Bulb-type lectin" evidence="26">
    <location>
        <begin position="25"/>
        <end position="146"/>
    </location>
</feature>
<evidence type="ECO:0000256" key="6">
    <source>
        <dbReference type="ARBA" id="ARBA00022692"/>
    </source>
</evidence>
<dbReference type="AlphaFoldDB" id="A0A9R0ICI0"/>
<dbReference type="SMART" id="SM00473">
    <property type="entry name" value="PAN_AP"/>
    <property type="match status" value="1"/>
</dbReference>
<keyword evidence="6 22" id="KW-0812">Transmembrane</keyword>
<dbReference type="InterPro" id="IPR024171">
    <property type="entry name" value="SRK-like_kinase"/>
</dbReference>
<evidence type="ECO:0000256" key="19">
    <source>
        <dbReference type="PIRNR" id="PIRNR000641"/>
    </source>
</evidence>
<evidence type="ECO:0000256" key="22">
    <source>
        <dbReference type="SAM" id="Phobius"/>
    </source>
</evidence>
<keyword evidence="5 19" id="KW-0808">Transferase</keyword>
<dbReference type="OrthoDB" id="785331at2759"/>
<dbReference type="PROSITE" id="PS50927">
    <property type="entry name" value="BULB_LECTIN"/>
    <property type="match status" value="1"/>
</dbReference>
<keyword evidence="3 19" id="KW-0723">Serine/threonine-protein kinase</keyword>
<evidence type="ECO:0000256" key="23">
    <source>
        <dbReference type="SAM" id="SignalP"/>
    </source>
</evidence>
<comment type="subcellular location">
    <subcellularLocation>
        <location evidence="1">Cell membrane</location>
        <topology evidence="1">Single-pass type I membrane protein</topology>
    </subcellularLocation>
</comment>
<keyword evidence="16" id="KW-0325">Glycoprotein</keyword>
<dbReference type="FunFam" id="1.10.510.10:FF:000060">
    <property type="entry name" value="G-type lectin S-receptor-like serine/threonine-protein kinase"/>
    <property type="match status" value="1"/>
</dbReference>
<keyword evidence="12 22" id="KW-1133">Transmembrane helix</keyword>
<dbReference type="SUPFAM" id="SSF56112">
    <property type="entry name" value="Protein kinase-like (PK-like)"/>
    <property type="match status" value="1"/>
</dbReference>
<dbReference type="InterPro" id="IPR008271">
    <property type="entry name" value="Ser/Thr_kinase_AS"/>
</dbReference>
<dbReference type="SMART" id="SM00220">
    <property type="entry name" value="S_TKc"/>
    <property type="match status" value="1"/>
</dbReference>
<dbReference type="Pfam" id="PF08276">
    <property type="entry name" value="PAN_2"/>
    <property type="match status" value="1"/>
</dbReference>
<evidence type="ECO:0000256" key="2">
    <source>
        <dbReference type="ARBA" id="ARBA00022475"/>
    </source>
</evidence>
<dbReference type="RefSeq" id="XP_021846807.1">
    <property type="nucleotide sequence ID" value="XM_021991115.2"/>
</dbReference>
<dbReference type="CDD" id="cd00028">
    <property type="entry name" value="B_lectin"/>
    <property type="match status" value="1"/>
</dbReference>
<dbReference type="Gene3D" id="2.90.10.10">
    <property type="entry name" value="Bulb-type lectin domain"/>
    <property type="match status" value="1"/>
</dbReference>
<dbReference type="InterPro" id="IPR003609">
    <property type="entry name" value="Pan_app"/>
</dbReference>
<evidence type="ECO:0000256" key="4">
    <source>
        <dbReference type="ARBA" id="ARBA00022553"/>
    </source>
</evidence>
<evidence type="ECO:0000259" key="24">
    <source>
        <dbReference type="PROSITE" id="PS50011"/>
    </source>
</evidence>
<dbReference type="InterPro" id="IPR000719">
    <property type="entry name" value="Prot_kinase_dom"/>
</dbReference>
<dbReference type="Proteomes" id="UP000813463">
    <property type="component" value="Chromosome 6"/>
</dbReference>
<evidence type="ECO:0000256" key="9">
    <source>
        <dbReference type="ARBA" id="ARBA00022741"/>
    </source>
</evidence>
<feature type="chain" id="PRO_5040283723" description="Receptor-like serine/threonine-protein kinase" evidence="23">
    <location>
        <begin position="23"/>
        <end position="854"/>
    </location>
</feature>
<keyword evidence="13 22" id="KW-0472">Membrane</keyword>
<keyword evidence="14" id="KW-1015">Disulfide bond</keyword>
<dbReference type="InterPro" id="IPR001480">
    <property type="entry name" value="Bulb-type_lectin_dom"/>
</dbReference>
<dbReference type="CDD" id="cd14066">
    <property type="entry name" value="STKc_IRAK"/>
    <property type="match status" value="1"/>
</dbReference>
<dbReference type="InterPro" id="IPR001245">
    <property type="entry name" value="Ser-Thr/Tyr_kinase_cat_dom"/>
</dbReference>
<evidence type="ECO:0000256" key="21">
    <source>
        <dbReference type="PROSITE-ProRule" id="PRU10141"/>
    </source>
</evidence>
<sequence length="854" mass="95783">MRFNFTIFAISLLCFCFSPVFSSSTDTLTPLQSLSFNQTLISAGGKFELGFFTKGNPKKYFVGIWYKDIPSENVYVWVANRDSPSWSDSCTLKFGDQSNLVILDNDSEVRWRSNSTMARNPVLRLLDSGNLVIMEAGESNSGDYLWQSFDYPTDTLIPGQKLGWNLKTGLDRFLTSWAGPDDPGTGNYSFNMDYHGDPEIYMRNGDQIIYRSGPWVGQRFSGVPEMGSGNSGFTFTFYRGSDEVYYTFELPPGGEVKSRLVVTFDGFLKRWAWVPNTKTWNKFWYARADDCDSYRVCGPYGVCNTSAYFDCQCPQGFEPKQPQDWELRDGSSGCVRKTELDCGSDGFLKLVNMKLPESTTSFVDGGLSLAQCRDKCKRNCSCTAYANLEVIQGVGNGCVFWTDNLTDIRDYVQGGQDLYIRLAASDLGSPGSGTGSDRTKKVVMGIGIAIASAMILAGLITLIILKRKKSHNMFRARLADTRASRAGTTERSQEILISGQFITSKRDYSGETNNLDDVELPIFDLYTMAVATNNFDETTKIGQGGFGRVYKGVMPDGQEVAVKRLSKESGQGAEEFKNEVRLIAKLQHRNLVRLLGCCVEMDEKMLIYEYLKNRSLDAFLFHKERKLLLNWQTRFNIICGIARGLLYLHQDSRYRIVHRDMKASNVLLDKDMNPKISDFGMARIFGGDQTEGNTRRVVGTYGYMAPEYAMDGLFSIKSDVFSFGVLVLEIITGIKNRGFYNADQELNLLGFSWKQWKEGKGTELLDKVMGETYSIHEVLRCVQVGLLCVQERAEDRPTMASVVLMLGSESASLPHPKLPGFCMGWNPNETDSSSSKQDESFTVNQVTVTMLNAR</sequence>